<reference evidence="2" key="1">
    <citation type="journal article" date="2019" name="Int. J. Syst. Evol. Microbiol.">
        <title>The Global Catalogue of Microorganisms (GCM) 10K type strain sequencing project: providing services to taxonomists for standard genome sequencing and annotation.</title>
        <authorList>
            <consortium name="The Broad Institute Genomics Platform"/>
            <consortium name="The Broad Institute Genome Sequencing Center for Infectious Disease"/>
            <person name="Wu L."/>
            <person name="Ma J."/>
        </authorList>
    </citation>
    <scope>NUCLEOTIDE SEQUENCE [LARGE SCALE GENOMIC DNA]</scope>
    <source>
        <strain evidence="2">CCM 7526</strain>
    </source>
</reference>
<gene>
    <name evidence="1" type="ORF">ACFQ5G_55290</name>
</gene>
<sequence length="125" mass="13595">MSLPDVSSPLRRRFLWSSIAAMTAFSIGFGGPASAIDSSALMEDDFWCRSCEVKGASAMADTGTVGVWLYDPSGEIEHGWYDAKNSQDQILAVAMAAINFRKSVDVNLNGKKVRSTINRMVLLKS</sequence>
<dbReference type="EMBL" id="JBHTMK010000085">
    <property type="protein sequence ID" value="MFD1374557.1"/>
    <property type="molecule type" value="Genomic_DNA"/>
</dbReference>
<accession>A0ABW4AUI5</accession>
<dbReference type="Proteomes" id="UP001597183">
    <property type="component" value="Unassembled WGS sequence"/>
</dbReference>
<organism evidence="1 2">
    <name type="scientific">Actinoplanes sichuanensis</name>
    <dbReference type="NCBI Taxonomy" id="512349"/>
    <lineage>
        <taxon>Bacteria</taxon>
        <taxon>Bacillati</taxon>
        <taxon>Actinomycetota</taxon>
        <taxon>Actinomycetes</taxon>
        <taxon>Micromonosporales</taxon>
        <taxon>Micromonosporaceae</taxon>
        <taxon>Actinoplanes</taxon>
    </lineage>
</organism>
<dbReference type="PROSITE" id="PS51318">
    <property type="entry name" value="TAT"/>
    <property type="match status" value="1"/>
</dbReference>
<dbReference type="RefSeq" id="WP_317795646.1">
    <property type="nucleotide sequence ID" value="NZ_AP028461.1"/>
</dbReference>
<proteinExistence type="predicted"/>
<protein>
    <submittedName>
        <fullName evidence="1">Uncharacterized protein</fullName>
    </submittedName>
</protein>
<keyword evidence="2" id="KW-1185">Reference proteome</keyword>
<evidence type="ECO:0000313" key="1">
    <source>
        <dbReference type="EMBL" id="MFD1374557.1"/>
    </source>
</evidence>
<dbReference type="InterPro" id="IPR006311">
    <property type="entry name" value="TAT_signal"/>
</dbReference>
<comment type="caution">
    <text evidence="1">The sequence shown here is derived from an EMBL/GenBank/DDBJ whole genome shotgun (WGS) entry which is preliminary data.</text>
</comment>
<name>A0ABW4AUI5_9ACTN</name>
<evidence type="ECO:0000313" key="2">
    <source>
        <dbReference type="Proteomes" id="UP001597183"/>
    </source>
</evidence>